<dbReference type="EMBL" id="KK914256">
    <property type="protein sequence ID" value="KDP44140.1"/>
    <property type="molecule type" value="Genomic_DNA"/>
</dbReference>
<name>A0A067LHR2_JATCU</name>
<dbReference type="AlphaFoldDB" id="A0A067LHR2"/>
<feature type="compositionally biased region" description="Low complexity" evidence="1">
    <location>
        <begin position="54"/>
        <end position="67"/>
    </location>
</feature>
<sequence>MELVASMSTKNHQQTIPPKRGQIKIKIVKSIIRSASAIVSNGKKNKENGGFTISSPTTPATPSGYSSDAAMES</sequence>
<gene>
    <name evidence="2" type="ORF">JCGZ_05607</name>
</gene>
<evidence type="ECO:0000313" key="2">
    <source>
        <dbReference type="EMBL" id="KDP44140.1"/>
    </source>
</evidence>
<feature type="region of interest" description="Disordered" evidence="1">
    <location>
        <begin position="42"/>
        <end position="73"/>
    </location>
</feature>
<organism evidence="2 3">
    <name type="scientific">Jatropha curcas</name>
    <name type="common">Barbados nut</name>
    <dbReference type="NCBI Taxonomy" id="180498"/>
    <lineage>
        <taxon>Eukaryota</taxon>
        <taxon>Viridiplantae</taxon>
        <taxon>Streptophyta</taxon>
        <taxon>Embryophyta</taxon>
        <taxon>Tracheophyta</taxon>
        <taxon>Spermatophyta</taxon>
        <taxon>Magnoliopsida</taxon>
        <taxon>eudicotyledons</taxon>
        <taxon>Gunneridae</taxon>
        <taxon>Pentapetalae</taxon>
        <taxon>rosids</taxon>
        <taxon>fabids</taxon>
        <taxon>Malpighiales</taxon>
        <taxon>Euphorbiaceae</taxon>
        <taxon>Crotonoideae</taxon>
        <taxon>Jatropheae</taxon>
        <taxon>Jatropha</taxon>
    </lineage>
</organism>
<feature type="compositionally biased region" description="Polar residues" evidence="1">
    <location>
        <begin position="1"/>
        <end position="16"/>
    </location>
</feature>
<dbReference type="Proteomes" id="UP000027138">
    <property type="component" value="Unassembled WGS sequence"/>
</dbReference>
<accession>A0A067LHR2</accession>
<evidence type="ECO:0000256" key="1">
    <source>
        <dbReference type="SAM" id="MobiDB-lite"/>
    </source>
</evidence>
<protein>
    <submittedName>
        <fullName evidence="2">Uncharacterized protein</fullName>
    </submittedName>
</protein>
<feature type="region of interest" description="Disordered" evidence="1">
    <location>
        <begin position="1"/>
        <end position="21"/>
    </location>
</feature>
<keyword evidence="3" id="KW-1185">Reference proteome</keyword>
<proteinExistence type="predicted"/>
<reference evidence="2 3" key="1">
    <citation type="journal article" date="2014" name="PLoS ONE">
        <title>Global Analysis of Gene Expression Profiles in Physic Nut (Jatropha curcas L.) Seedlings Exposed to Salt Stress.</title>
        <authorList>
            <person name="Zhang L."/>
            <person name="Zhang C."/>
            <person name="Wu P."/>
            <person name="Chen Y."/>
            <person name="Li M."/>
            <person name="Jiang H."/>
            <person name="Wu G."/>
        </authorList>
    </citation>
    <scope>NUCLEOTIDE SEQUENCE [LARGE SCALE GENOMIC DNA]</scope>
    <source>
        <strain evidence="3">cv. GZQX0401</strain>
        <tissue evidence="2">Young leaves</tissue>
    </source>
</reference>
<evidence type="ECO:0000313" key="3">
    <source>
        <dbReference type="Proteomes" id="UP000027138"/>
    </source>
</evidence>